<accession>A0A0L7RGI7</accession>
<organism evidence="1 2">
    <name type="scientific">Habropoda laboriosa</name>
    <dbReference type="NCBI Taxonomy" id="597456"/>
    <lineage>
        <taxon>Eukaryota</taxon>
        <taxon>Metazoa</taxon>
        <taxon>Ecdysozoa</taxon>
        <taxon>Arthropoda</taxon>
        <taxon>Hexapoda</taxon>
        <taxon>Insecta</taxon>
        <taxon>Pterygota</taxon>
        <taxon>Neoptera</taxon>
        <taxon>Endopterygota</taxon>
        <taxon>Hymenoptera</taxon>
        <taxon>Apocrita</taxon>
        <taxon>Aculeata</taxon>
        <taxon>Apoidea</taxon>
        <taxon>Anthophila</taxon>
        <taxon>Apidae</taxon>
        <taxon>Habropoda</taxon>
    </lineage>
</organism>
<reference evidence="1 2" key="1">
    <citation type="submission" date="2015-07" db="EMBL/GenBank/DDBJ databases">
        <title>The genome of Habropoda laboriosa.</title>
        <authorList>
            <person name="Pan H."/>
            <person name="Kapheim K."/>
        </authorList>
    </citation>
    <scope>NUCLEOTIDE SEQUENCE [LARGE SCALE GENOMIC DNA]</scope>
    <source>
        <strain evidence="1">0110345459</strain>
    </source>
</reference>
<gene>
    <name evidence="1" type="ORF">WH47_08236</name>
</gene>
<dbReference type="AlphaFoldDB" id="A0A0L7RGI7"/>
<evidence type="ECO:0000313" key="1">
    <source>
        <dbReference type="EMBL" id="KOC69975.1"/>
    </source>
</evidence>
<sequence length="56" mass="6783">MIKINLMLYKTFKVNYIIQKQKNEKCETKLQTYSRLVHVTMTEKPNTVPDRISYIF</sequence>
<protein>
    <submittedName>
        <fullName evidence="1">Uncharacterized protein</fullName>
    </submittedName>
</protein>
<name>A0A0L7RGI7_9HYME</name>
<dbReference type="EMBL" id="KQ414596">
    <property type="protein sequence ID" value="KOC69975.1"/>
    <property type="molecule type" value="Genomic_DNA"/>
</dbReference>
<dbReference type="Proteomes" id="UP000053825">
    <property type="component" value="Unassembled WGS sequence"/>
</dbReference>
<evidence type="ECO:0000313" key="2">
    <source>
        <dbReference type="Proteomes" id="UP000053825"/>
    </source>
</evidence>
<keyword evidence="2" id="KW-1185">Reference proteome</keyword>
<proteinExistence type="predicted"/>